<evidence type="ECO:0000256" key="1">
    <source>
        <dbReference type="ARBA" id="ARBA00013160"/>
    </source>
</evidence>
<evidence type="ECO:0000313" key="11">
    <source>
        <dbReference type="Proteomes" id="UP000177996"/>
    </source>
</evidence>
<dbReference type="EC" id="6.1.1.1" evidence="1 8"/>
<evidence type="ECO:0000256" key="5">
    <source>
        <dbReference type="ARBA" id="ARBA00022917"/>
    </source>
</evidence>
<evidence type="ECO:0000256" key="9">
    <source>
        <dbReference type="RuleBase" id="RU363036"/>
    </source>
</evidence>
<dbReference type="AlphaFoldDB" id="A0A1G2D9Y8"/>
<proteinExistence type="inferred from homology"/>
<dbReference type="Proteomes" id="UP000177996">
    <property type="component" value="Unassembled WGS sequence"/>
</dbReference>
<accession>A0A1G2D9Y8</accession>
<evidence type="ECO:0000256" key="8">
    <source>
        <dbReference type="NCBIfam" id="TIGR00234"/>
    </source>
</evidence>
<dbReference type="PANTHER" id="PTHR11766:SF1">
    <property type="entry name" value="TYROSINE--TRNA LIGASE"/>
    <property type="match status" value="1"/>
</dbReference>
<evidence type="ECO:0000256" key="6">
    <source>
        <dbReference type="ARBA" id="ARBA00023146"/>
    </source>
</evidence>
<dbReference type="GO" id="GO:0005829">
    <property type="term" value="C:cytosol"/>
    <property type="evidence" value="ECO:0007669"/>
    <property type="project" value="TreeGrafter"/>
</dbReference>
<evidence type="ECO:0000313" key="10">
    <source>
        <dbReference type="EMBL" id="OGZ09750.1"/>
    </source>
</evidence>
<evidence type="ECO:0000256" key="3">
    <source>
        <dbReference type="ARBA" id="ARBA00022741"/>
    </source>
</evidence>
<dbReference type="STRING" id="1798661.A3D65_05490"/>
<organism evidence="10 11">
    <name type="scientific">Candidatus Lloydbacteria bacterium RIFCSPHIGHO2_02_FULL_50_13</name>
    <dbReference type="NCBI Taxonomy" id="1798661"/>
    <lineage>
        <taxon>Bacteria</taxon>
        <taxon>Candidatus Lloydiibacteriota</taxon>
    </lineage>
</organism>
<dbReference type="InterPro" id="IPR014729">
    <property type="entry name" value="Rossmann-like_a/b/a_fold"/>
</dbReference>
<dbReference type="Gene3D" id="3.40.50.620">
    <property type="entry name" value="HUPs"/>
    <property type="match status" value="1"/>
</dbReference>
<dbReference type="GO" id="GO:0005524">
    <property type="term" value="F:ATP binding"/>
    <property type="evidence" value="ECO:0007669"/>
    <property type="project" value="UniProtKB-KW"/>
</dbReference>
<dbReference type="InterPro" id="IPR036986">
    <property type="entry name" value="S4_RNA-bd_sf"/>
</dbReference>
<dbReference type="FunFam" id="1.10.240.10:FF:000006">
    <property type="entry name" value="Tyrosine--tRNA ligase"/>
    <property type="match status" value="1"/>
</dbReference>
<dbReference type="PANTHER" id="PTHR11766">
    <property type="entry name" value="TYROSYL-TRNA SYNTHETASE"/>
    <property type="match status" value="1"/>
</dbReference>
<keyword evidence="6 9" id="KW-0030">Aminoacyl-tRNA synthetase</keyword>
<dbReference type="InterPro" id="IPR024088">
    <property type="entry name" value="Tyr-tRNA-ligase_bac-type"/>
</dbReference>
<name>A0A1G2D9Y8_9BACT</name>
<sequence length="517" mass="58313">MKEKRNENEHARFVDELFTRGVGTFVDPKDAFKKKLLAKIKGEYPKDIIVKFGVDPTRPDIHLGHAVVLRKLRQLQDLGCKVVFLVGDITASIGDPTGKSKMRPEMKTNDAEKGSGFVTATQKLLYINHDAPLREKDDKEDTVREPATSSQEVVENMKTYLEQVGKILSTENNVFSWIKNSDWFLDPTDIIPNPGARTTISVVDNNTKKSQKIAINPNSLIGKIILYQENSMQLKKLGKTEIARTTLMGLLWTLRHITVAQLLERDMFAERLKKSESIFLHEMLYPVIQGIDSYSLAKIYGSCDLEVGGTDQTFNMLMGRKVMEVNKQEPQAVLSFNILVGTDGKEKMSKSLDNYVGITDEPKLMFGKLMSIPDSVIPTYFELCTFTPVDGIEEIRKKLKGGKVNPRDIKMDLARQIVAIYHGEKKSEEAKATFIATFKEKKLPDDMPTAKAAKGTLLVDVLIREDVIDSKSEFRRLLGEGAIRKDGEEKLSDTTMKLTETIVLRVGKHRFIRIVVE</sequence>
<reference evidence="10 11" key="1">
    <citation type="journal article" date="2016" name="Nat. Commun.">
        <title>Thousands of microbial genomes shed light on interconnected biogeochemical processes in an aquifer system.</title>
        <authorList>
            <person name="Anantharaman K."/>
            <person name="Brown C.T."/>
            <person name="Hug L.A."/>
            <person name="Sharon I."/>
            <person name="Castelle C.J."/>
            <person name="Probst A.J."/>
            <person name="Thomas B.C."/>
            <person name="Singh A."/>
            <person name="Wilkins M.J."/>
            <person name="Karaoz U."/>
            <person name="Brodie E.L."/>
            <person name="Williams K.H."/>
            <person name="Hubbard S.S."/>
            <person name="Banfield J.F."/>
        </authorList>
    </citation>
    <scope>NUCLEOTIDE SEQUENCE [LARGE SCALE GENOMIC DNA]</scope>
</reference>
<dbReference type="Pfam" id="PF00579">
    <property type="entry name" value="tRNA-synt_1b"/>
    <property type="match status" value="2"/>
</dbReference>
<dbReference type="GO" id="GO:0004831">
    <property type="term" value="F:tyrosine-tRNA ligase activity"/>
    <property type="evidence" value="ECO:0007669"/>
    <property type="project" value="UniProtKB-UniRule"/>
</dbReference>
<keyword evidence="3 9" id="KW-0547">Nucleotide-binding</keyword>
<dbReference type="SUPFAM" id="SSF55174">
    <property type="entry name" value="Alpha-L RNA-binding motif"/>
    <property type="match status" value="1"/>
</dbReference>
<gene>
    <name evidence="10" type="ORF">A3D65_05490</name>
</gene>
<dbReference type="GO" id="GO:0003723">
    <property type="term" value="F:RNA binding"/>
    <property type="evidence" value="ECO:0007669"/>
    <property type="project" value="InterPro"/>
</dbReference>
<dbReference type="InterPro" id="IPR002307">
    <property type="entry name" value="Tyr-tRNA-ligase"/>
</dbReference>
<protein>
    <recommendedName>
        <fullName evidence="1 8">Tyrosine--tRNA ligase</fullName>
        <ecNumber evidence="1 8">6.1.1.1</ecNumber>
    </recommendedName>
</protein>
<dbReference type="SUPFAM" id="SSF52374">
    <property type="entry name" value="Nucleotidylyl transferase"/>
    <property type="match status" value="1"/>
</dbReference>
<evidence type="ECO:0000256" key="7">
    <source>
        <dbReference type="ARBA" id="ARBA00048248"/>
    </source>
</evidence>
<keyword evidence="4 9" id="KW-0067">ATP-binding</keyword>
<dbReference type="NCBIfam" id="TIGR00234">
    <property type="entry name" value="tyrS"/>
    <property type="match status" value="1"/>
</dbReference>
<dbReference type="EMBL" id="MHLL01000016">
    <property type="protein sequence ID" value="OGZ09750.1"/>
    <property type="molecule type" value="Genomic_DNA"/>
</dbReference>
<comment type="caution">
    <text evidence="10">The sequence shown here is derived from an EMBL/GenBank/DDBJ whole genome shotgun (WGS) entry which is preliminary data.</text>
</comment>
<dbReference type="Gene3D" id="3.10.290.10">
    <property type="entry name" value="RNA-binding S4 domain"/>
    <property type="match status" value="1"/>
</dbReference>
<dbReference type="Gene3D" id="1.10.240.10">
    <property type="entry name" value="Tyrosyl-Transfer RNA Synthetase"/>
    <property type="match status" value="1"/>
</dbReference>
<evidence type="ECO:0000256" key="4">
    <source>
        <dbReference type="ARBA" id="ARBA00022840"/>
    </source>
</evidence>
<comment type="catalytic activity">
    <reaction evidence="7">
        <text>tRNA(Tyr) + L-tyrosine + ATP = L-tyrosyl-tRNA(Tyr) + AMP + diphosphate + H(+)</text>
        <dbReference type="Rhea" id="RHEA:10220"/>
        <dbReference type="Rhea" id="RHEA-COMP:9706"/>
        <dbReference type="Rhea" id="RHEA-COMP:9707"/>
        <dbReference type="ChEBI" id="CHEBI:15378"/>
        <dbReference type="ChEBI" id="CHEBI:30616"/>
        <dbReference type="ChEBI" id="CHEBI:33019"/>
        <dbReference type="ChEBI" id="CHEBI:58315"/>
        <dbReference type="ChEBI" id="CHEBI:78442"/>
        <dbReference type="ChEBI" id="CHEBI:78536"/>
        <dbReference type="ChEBI" id="CHEBI:456215"/>
        <dbReference type="EC" id="6.1.1.1"/>
    </reaction>
</comment>
<dbReference type="InterPro" id="IPR002305">
    <property type="entry name" value="aa-tRNA-synth_Ic"/>
</dbReference>
<keyword evidence="5 9" id="KW-0648">Protein biosynthesis</keyword>
<keyword evidence="2 9" id="KW-0436">Ligase</keyword>
<dbReference type="GO" id="GO:0006437">
    <property type="term" value="P:tyrosyl-tRNA aminoacylation"/>
    <property type="evidence" value="ECO:0007669"/>
    <property type="project" value="UniProtKB-UniRule"/>
</dbReference>
<comment type="similarity">
    <text evidence="9">Belongs to the class-I aminoacyl-tRNA synthetase family.</text>
</comment>
<evidence type="ECO:0000256" key="2">
    <source>
        <dbReference type="ARBA" id="ARBA00022598"/>
    </source>
</evidence>